<name>A0A9W7XS27_9FUNG</name>
<dbReference type="GO" id="GO:0005769">
    <property type="term" value="C:early endosome"/>
    <property type="evidence" value="ECO:0007669"/>
    <property type="project" value="TreeGrafter"/>
</dbReference>
<feature type="transmembrane region" description="Helical" evidence="9">
    <location>
        <begin position="121"/>
        <end position="142"/>
    </location>
</feature>
<dbReference type="GO" id="GO:0005783">
    <property type="term" value="C:endoplasmic reticulum"/>
    <property type="evidence" value="ECO:0007669"/>
    <property type="project" value="TreeGrafter"/>
</dbReference>
<evidence type="ECO:0000256" key="2">
    <source>
        <dbReference type="ARBA" id="ARBA00022448"/>
    </source>
</evidence>
<dbReference type="GO" id="GO:0006878">
    <property type="term" value="P:intracellular copper ion homeostasis"/>
    <property type="evidence" value="ECO:0007669"/>
    <property type="project" value="TreeGrafter"/>
</dbReference>
<dbReference type="InterPro" id="IPR001807">
    <property type="entry name" value="ClC"/>
</dbReference>
<dbReference type="PANTHER" id="PTHR45711:SF9">
    <property type="entry name" value="ANION_PROTON EXCHANGE TRANSPORTER GEF1"/>
    <property type="match status" value="1"/>
</dbReference>
<dbReference type="PRINTS" id="PR00762">
    <property type="entry name" value="CLCHANNEL"/>
</dbReference>
<dbReference type="GO" id="GO:0005886">
    <property type="term" value="C:plasma membrane"/>
    <property type="evidence" value="ECO:0007669"/>
    <property type="project" value="TreeGrafter"/>
</dbReference>
<proteinExistence type="inferred from homology"/>
<dbReference type="Pfam" id="PF00571">
    <property type="entry name" value="CBS"/>
    <property type="match status" value="1"/>
</dbReference>
<comment type="subcellular location">
    <subcellularLocation>
        <location evidence="1 9">Membrane</location>
        <topology evidence="1 9">Multi-pass membrane protein</topology>
    </subcellularLocation>
</comment>
<evidence type="ECO:0000256" key="6">
    <source>
        <dbReference type="ARBA" id="ARBA00023136"/>
    </source>
</evidence>
<feature type="transmembrane region" description="Helical" evidence="9">
    <location>
        <begin position="468"/>
        <end position="490"/>
    </location>
</feature>
<dbReference type="SMART" id="SM00116">
    <property type="entry name" value="CBS"/>
    <property type="match status" value="2"/>
</dbReference>
<keyword evidence="7 9" id="KW-0868">Chloride</keyword>
<dbReference type="Proteomes" id="UP001149813">
    <property type="component" value="Unassembled WGS sequence"/>
</dbReference>
<dbReference type="PROSITE" id="PS51371">
    <property type="entry name" value="CBS"/>
    <property type="match status" value="1"/>
</dbReference>
<dbReference type="EMBL" id="JANBOJ010000362">
    <property type="protein sequence ID" value="KAJ1719639.1"/>
    <property type="molecule type" value="Genomic_DNA"/>
</dbReference>
<protein>
    <recommendedName>
        <fullName evidence="9">Chloride channel protein</fullName>
    </recommendedName>
</protein>
<evidence type="ECO:0000256" key="3">
    <source>
        <dbReference type="ARBA" id="ARBA00022692"/>
    </source>
</evidence>
<feature type="transmembrane region" description="Helical" evidence="9">
    <location>
        <begin position="497"/>
        <end position="515"/>
    </location>
</feature>
<evidence type="ECO:0000259" key="10">
    <source>
        <dbReference type="PROSITE" id="PS51371"/>
    </source>
</evidence>
<dbReference type="GO" id="GO:0006879">
    <property type="term" value="P:intracellular iron ion homeostasis"/>
    <property type="evidence" value="ECO:0007669"/>
    <property type="project" value="TreeGrafter"/>
</dbReference>
<comment type="caution">
    <text evidence="11">The sequence shown here is derived from an EMBL/GenBank/DDBJ whole genome shotgun (WGS) entry which is preliminary data.</text>
</comment>
<dbReference type="InterPro" id="IPR046342">
    <property type="entry name" value="CBS_dom_sf"/>
</dbReference>
<feature type="transmembrane region" description="Helical" evidence="9">
    <location>
        <begin position="262"/>
        <end position="283"/>
    </location>
</feature>
<evidence type="ECO:0000256" key="5">
    <source>
        <dbReference type="ARBA" id="ARBA00023065"/>
    </source>
</evidence>
<dbReference type="GO" id="GO:0005794">
    <property type="term" value="C:Golgi apparatus"/>
    <property type="evidence" value="ECO:0007669"/>
    <property type="project" value="TreeGrafter"/>
</dbReference>
<dbReference type="Pfam" id="PF00654">
    <property type="entry name" value="Voltage_CLC"/>
    <property type="match status" value="1"/>
</dbReference>
<keyword evidence="4 9" id="KW-1133">Transmembrane helix</keyword>
<dbReference type="GO" id="GO:0000324">
    <property type="term" value="C:fungal-type vacuole"/>
    <property type="evidence" value="ECO:0007669"/>
    <property type="project" value="TreeGrafter"/>
</dbReference>
<keyword evidence="6 9" id="KW-0472">Membrane</keyword>
<feature type="transmembrane region" description="Helical" evidence="9">
    <location>
        <begin position="163"/>
        <end position="186"/>
    </location>
</feature>
<dbReference type="PANTHER" id="PTHR45711">
    <property type="entry name" value="CHLORIDE CHANNEL PROTEIN"/>
    <property type="match status" value="1"/>
</dbReference>
<feature type="transmembrane region" description="Helical" evidence="9">
    <location>
        <begin position="51"/>
        <end position="72"/>
    </location>
</feature>
<feature type="transmembrane region" description="Helical" evidence="9">
    <location>
        <begin position="337"/>
        <end position="356"/>
    </location>
</feature>
<dbReference type="FunFam" id="1.10.3080.10:FF:000011">
    <property type="entry name" value="Chloride channel protein"/>
    <property type="match status" value="1"/>
</dbReference>
<gene>
    <name evidence="11" type="primary">GEF1</name>
    <name evidence="11" type="ORF">LPJ53_005628</name>
</gene>
<evidence type="ECO:0000256" key="1">
    <source>
        <dbReference type="ARBA" id="ARBA00004141"/>
    </source>
</evidence>
<dbReference type="AlphaFoldDB" id="A0A9W7XS27"/>
<accession>A0A9W7XS27</accession>
<evidence type="ECO:0000256" key="4">
    <source>
        <dbReference type="ARBA" id="ARBA00022989"/>
    </source>
</evidence>
<feature type="domain" description="CBS" evidence="10">
    <location>
        <begin position="659"/>
        <end position="715"/>
    </location>
</feature>
<evidence type="ECO:0000256" key="8">
    <source>
        <dbReference type="PROSITE-ProRule" id="PRU00703"/>
    </source>
</evidence>
<keyword evidence="12" id="KW-1185">Reference proteome</keyword>
<comment type="caution">
    <text evidence="9">Lacks conserved residue(s) required for the propagation of feature annotation.</text>
</comment>
<dbReference type="InterPro" id="IPR000644">
    <property type="entry name" value="CBS_dom"/>
</dbReference>
<evidence type="ECO:0000256" key="9">
    <source>
        <dbReference type="RuleBase" id="RU361221"/>
    </source>
</evidence>
<dbReference type="InterPro" id="IPR014743">
    <property type="entry name" value="Cl-channel_core"/>
</dbReference>
<evidence type="ECO:0000256" key="7">
    <source>
        <dbReference type="ARBA" id="ARBA00023214"/>
    </source>
</evidence>
<keyword evidence="3 9" id="KW-0812">Transmembrane</keyword>
<feature type="transmembrane region" description="Helical" evidence="9">
    <location>
        <begin position="303"/>
        <end position="325"/>
    </location>
</feature>
<dbReference type="OrthoDB" id="44789at2759"/>
<keyword evidence="8" id="KW-0129">CBS domain</keyword>
<keyword evidence="5 9" id="KW-0406">Ion transport</keyword>
<dbReference type="SUPFAM" id="SSF81340">
    <property type="entry name" value="Clc chloride channel"/>
    <property type="match status" value="1"/>
</dbReference>
<dbReference type="GO" id="GO:0005247">
    <property type="term" value="F:voltage-gated chloride channel activity"/>
    <property type="evidence" value="ECO:0007669"/>
    <property type="project" value="TreeGrafter"/>
</dbReference>
<evidence type="ECO:0000313" key="11">
    <source>
        <dbReference type="EMBL" id="KAJ1719639.1"/>
    </source>
</evidence>
<dbReference type="Gene3D" id="1.10.3080.10">
    <property type="entry name" value="Clc chloride channel"/>
    <property type="match status" value="1"/>
</dbReference>
<evidence type="ECO:0000313" key="12">
    <source>
        <dbReference type="Proteomes" id="UP001149813"/>
    </source>
</evidence>
<organism evidence="11 12">
    <name type="scientific">Coemansia erecta</name>
    <dbReference type="NCBI Taxonomy" id="147472"/>
    <lineage>
        <taxon>Eukaryota</taxon>
        <taxon>Fungi</taxon>
        <taxon>Fungi incertae sedis</taxon>
        <taxon>Zoopagomycota</taxon>
        <taxon>Kickxellomycotina</taxon>
        <taxon>Kickxellomycetes</taxon>
        <taxon>Kickxellales</taxon>
        <taxon>Kickxellaceae</taxon>
        <taxon>Coemansia</taxon>
    </lineage>
</organism>
<feature type="transmembrane region" description="Helical" evidence="9">
    <location>
        <begin position="226"/>
        <end position="250"/>
    </location>
</feature>
<keyword evidence="2 9" id="KW-0813">Transport</keyword>
<reference evidence="11" key="1">
    <citation type="submission" date="2022-07" db="EMBL/GenBank/DDBJ databases">
        <title>Phylogenomic reconstructions and comparative analyses of Kickxellomycotina fungi.</title>
        <authorList>
            <person name="Reynolds N.K."/>
            <person name="Stajich J.E."/>
            <person name="Barry K."/>
            <person name="Grigoriev I.V."/>
            <person name="Crous P."/>
            <person name="Smith M.E."/>
        </authorList>
    </citation>
    <scope>NUCLEOTIDE SEQUENCE</scope>
    <source>
        <strain evidence="11">NBRC 32514</strain>
    </source>
</reference>
<sequence length="715" mass="74931">MDEAKSTARFDEFTTVDWMDDAARERQQQLAQLAQHTHGAWWQTAYADIEAWLVVGVSGVLIGVLTALISIVTEWLSDLKLGTCATGWWLNRKFCCWQHDSADACAAWRTWDAAMGVESGFVRWAAFVALGTAMAATCAHLVRSYAPLAAGSGLPEIKAILSGFVIGGFMGAWTLAMKSVGLALAVGSGLSVGKEGPAVHMGCCVGSVVARRFARLRRSAAAMREAVAASAAAGVAVAFGAPIGGVLFALEDLSTRFPRRTLWRSFFCALLATVSLQAMDPFWTGKLVLFQASYDRDWRFFELPFFVLLGVFGGVYGGTCIRLNLHVARFRRRRLRHRAVAEAAVLALATAAVAYANRFTRRDMGELLGELLQECRDGAPHGLCAAYGAGARDVAWALLGATAIRAAGTVLAYGCRVPCGIFVPSMAIGASFGRLVGVVAQALQQAHPAWRLFAHCAPDAPCITPATYAFLGAAAAMCGVTKVAVAVVVIMYELTGALNFIVPTMIVVIVARVVGDAIVEGGISEQLILLNGLPLLDDADIDAVNEMGEVGGISGISGITGAAAAPGRACLPVAAIMRPVDDVVVLPAAGLTRAGLDARLHDAARQGVRGFPVVDNDHDLRLVGYASTEAVARARARASAAAGDSGAGAGAAVSLAGALGPAPVTVRPHMAAETAVEIFCKLGPRLILVTAEDGAHLLGLLTRKDVLRHIRAAHA</sequence>
<comment type="similarity">
    <text evidence="9">Belongs to the chloride channel (TC 2.A.49) family.</text>
</comment>
<dbReference type="SUPFAM" id="SSF54631">
    <property type="entry name" value="CBS-domain pair"/>
    <property type="match status" value="1"/>
</dbReference>
<dbReference type="Gene3D" id="3.10.580.10">
    <property type="entry name" value="CBS-domain"/>
    <property type="match status" value="1"/>
</dbReference>